<evidence type="ECO:0000313" key="2">
    <source>
        <dbReference type="EMBL" id="NYG07098.1"/>
    </source>
</evidence>
<accession>A0A852WDJ3</accession>
<sequence length="328" mass="35508">MTRLRTQIAALSVLAMAGLGGAAAAHAASAGPGHTPTTTLAQDFNAVTRNTQWQQTGTLKLNFPTYHTEGIAFTPQHIFLSAVQILEPTVKYSTPQGGYDRTPGKGIGHLFVMDTSGHLQKDIVLGEGDMYHPGGIDFDGANVWVPVAQYRPNSSAIIYRVDANTLAVHKQFQVADHFGGIVMDKQTGHLVGNTWGSRRFTEWDLRGRQLKTWDNPNFFIDYQDCQYVPAGKMLCAGITNLPQTPSAGGANGTYELGGVAMLDLTSEQVTREIPFQHWSTAGHVATRNPFKMTAEGNHLTMRVAPDNGDEGNGTEILTYEATVTPAAH</sequence>
<name>A0A852WDJ3_9MICO</name>
<comment type="caution">
    <text evidence="2">The sequence shown here is derived from an EMBL/GenBank/DDBJ whole genome shotgun (WGS) entry which is preliminary data.</text>
</comment>
<evidence type="ECO:0000256" key="1">
    <source>
        <dbReference type="SAM" id="SignalP"/>
    </source>
</evidence>
<protein>
    <submittedName>
        <fullName evidence="2">Uncharacterized protein</fullName>
    </submittedName>
</protein>
<gene>
    <name evidence="2" type="ORF">BJ986_001585</name>
</gene>
<dbReference type="AlphaFoldDB" id="A0A852WDJ3"/>
<keyword evidence="3" id="KW-1185">Reference proteome</keyword>
<organism evidence="2 3">
    <name type="scientific">Pedococcus badiiscoriae</name>
    <dbReference type="NCBI Taxonomy" id="642776"/>
    <lineage>
        <taxon>Bacteria</taxon>
        <taxon>Bacillati</taxon>
        <taxon>Actinomycetota</taxon>
        <taxon>Actinomycetes</taxon>
        <taxon>Micrococcales</taxon>
        <taxon>Intrasporangiaceae</taxon>
        <taxon>Pedococcus</taxon>
    </lineage>
</organism>
<feature type="signal peptide" evidence="1">
    <location>
        <begin position="1"/>
        <end position="27"/>
    </location>
</feature>
<dbReference type="Pfam" id="PF20055">
    <property type="entry name" value="DUF6454"/>
    <property type="match status" value="1"/>
</dbReference>
<dbReference type="InterPro" id="IPR046312">
    <property type="entry name" value="DUF6454"/>
</dbReference>
<evidence type="ECO:0000313" key="3">
    <source>
        <dbReference type="Proteomes" id="UP000573599"/>
    </source>
</evidence>
<dbReference type="SUPFAM" id="SSF50969">
    <property type="entry name" value="YVTN repeat-like/Quinoprotein amine dehydrogenase"/>
    <property type="match status" value="1"/>
</dbReference>
<dbReference type="EMBL" id="JACCAB010000001">
    <property type="protein sequence ID" value="NYG07098.1"/>
    <property type="molecule type" value="Genomic_DNA"/>
</dbReference>
<dbReference type="Proteomes" id="UP000573599">
    <property type="component" value="Unassembled WGS sequence"/>
</dbReference>
<reference evidence="2 3" key="1">
    <citation type="submission" date="2020-07" db="EMBL/GenBank/DDBJ databases">
        <title>Sequencing the genomes of 1000 actinobacteria strains.</title>
        <authorList>
            <person name="Klenk H.-P."/>
        </authorList>
    </citation>
    <scope>NUCLEOTIDE SEQUENCE [LARGE SCALE GENOMIC DNA]</scope>
    <source>
        <strain evidence="2 3">DSM 23987</strain>
    </source>
</reference>
<keyword evidence="1" id="KW-0732">Signal</keyword>
<feature type="chain" id="PRO_5039248804" evidence="1">
    <location>
        <begin position="28"/>
        <end position="328"/>
    </location>
</feature>
<proteinExistence type="predicted"/>
<dbReference type="RefSeq" id="WP_179421488.1">
    <property type="nucleotide sequence ID" value="NZ_JACCAB010000001.1"/>
</dbReference>
<dbReference type="InterPro" id="IPR011044">
    <property type="entry name" value="Quino_amine_DH_bsu"/>
</dbReference>